<keyword evidence="3" id="KW-1185">Reference proteome</keyword>
<evidence type="ECO:0000313" key="3">
    <source>
        <dbReference type="Proteomes" id="UP000298112"/>
    </source>
</evidence>
<feature type="region of interest" description="Disordered" evidence="1">
    <location>
        <begin position="85"/>
        <end position="109"/>
    </location>
</feature>
<feature type="compositionally biased region" description="Basic and acidic residues" evidence="1">
    <location>
        <begin position="96"/>
        <end position="106"/>
    </location>
</feature>
<dbReference type="Proteomes" id="UP000298112">
    <property type="component" value="Unassembled WGS sequence"/>
</dbReference>
<evidence type="ECO:0000313" key="2">
    <source>
        <dbReference type="EMBL" id="TGM59465.1"/>
    </source>
</evidence>
<organism evidence="2 3">
    <name type="scientific">Leptospira vanthielii</name>
    <dbReference type="NCBI Taxonomy" id="293085"/>
    <lineage>
        <taxon>Bacteria</taxon>
        <taxon>Pseudomonadati</taxon>
        <taxon>Spirochaetota</taxon>
        <taxon>Spirochaetia</taxon>
        <taxon>Leptospirales</taxon>
        <taxon>Leptospiraceae</taxon>
        <taxon>Leptospira</taxon>
    </lineage>
</organism>
<proteinExistence type="predicted"/>
<evidence type="ECO:0008006" key="4">
    <source>
        <dbReference type="Google" id="ProtNLM"/>
    </source>
</evidence>
<dbReference type="RefSeq" id="WP_135657971.1">
    <property type="nucleotide sequence ID" value="NZ_RQHF01000012.1"/>
</dbReference>
<reference evidence="3" key="1">
    <citation type="journal article" date="2019" name="PLoS Negl. Trop. Dis.">
        <title>Revisiting the worldwide diversity of Leptospira species in the environment.</title>
        <authorList>
            <person name="Vincent A.T."/>
            <person name="Schiettekatte O."/>
            <person name="Bourhy P."/>
            <person name="Veyrier F.J."/>
            <person name="Picardeau M."/>
        </authorList>
    </citation>
    <scope>NUCLEOTIDE SEQUENCE [LARGE SCALE GENOMIC DNA]</scope>
    <source>
        <strain evidence="3">201601955</strain>
    </source>
</reference>
<comment type="caution">
    <text evidence="2">The sequence shown here is derived from an EMBL/GenBank/DDBJ whole genome shotgun (WGS) entry which is preliminary data.</text>
</comment>
<protein>
    <recommendedName>
        <fullName evidence="4">Capsule assembly protein Wzi</fullName>
    </recommendedName>
</protein>
<dbReference type="EMBL" id="RQHF01000012">
    <property type="protein sequence ID" value="TGM59465.1"/>
    <property type="molecule type" value="Genomic_DNA"/>
</dbReference>
<gene>
    <name evidence="2" type="ORF">EHQ95_06285</name>
</gene>
<sequence>MWLSLIQTLFAVEKKPDQVSVPELLKAGFPPHLVASWKEKSKQSPEKFLEWKRSLKGKDAALVSKVWKEQQITLYTNKHRLAENNTSKQNVKFPRNTKDQKSKETTSKSLEGSDSLYELFFGMSYQNLDVRYLPRKEKNHSSVFLGGRGKGQIWILEKRDEEFSYGVNFTYQQFRLTSGNRYKPIPHFYFAKDPNFYSQLERTGSPLPQPLLLSHFLGYRYLREGKDYEFGMYHADAFSAYPGLYFVSPNKSYSGVWSARENKSSLYVNDSWNSKDWGNHRVQSESILRKKESVGFFYLKSESPESKYFLDATVYRDSPLLYGMVSPEEVRPQIPQTLGYTRGSFKHFLGFEYLSSIEGHKYESGRSGFFPFFLSEWGNLLYRYREYNESGNYQYYEIGRAAFYEWRKEKTVVSFGFESRENGGQWEGKLALPINTGNLLEFSAIFREGHPKTRAWFENWTYATDFNINLTDRGEIIKLKWVSPFISVNISYSEKENDPNPILFINFQLLQKIDL</sequence>
<name>A0ABY2NSE4_9LEPT</name>
<evidence type="ECO:0000256" key="1">
    <source>
        <dbReference type="SAM" id="MobiDB-lite"/>
    </source>
</evidence>
<accession>A0ABY2NSE4</accession>